<evidence type="ECO:0000313" key="2">
    <source>
        <dbReference type="Proteomes" id="UP000724874"/>
    </source>
</evidence>
<sequence>MSRPDLIPSTLVRFPPEIASIIFGFICSNLLGWKYHQLFLWPYLEDDTKSDDRQV</sequence>
<name>A0A9P5TGF1_GYMJU</name>
<reference evidence="1" key="1">
    <citation type="submission" date="2020-11" db="EMBL/GenBank/DDBJ databases">
        <authorList>
            <consortium name="DOE Joint Genome Institute"/>
            <person name="Ahrendt S."/>
            <person name="Riley R."/>
            <person name="Andreopoulos W."/>
            <person name="LaButti K."/>
            <person name="Pangilinan J."/>
            <person name="Ruiz-duenas F.J."/>
            <person name="Barrasa J.M."/>
            <person name="Sanchez-Garcia M."/>
            <person name="Camarero S."/>
            <person name="Miyauchi S."/>
            <person name="Serrano A."/>
            <person name="Linde D."/>
            <person name="Babiker R."/>
            <person name="Drula E."/>
            <person name="Ayuso-Fernandez I."/>
            <person name="Pacheco R."/>
            <person name="Padilla G."/>
            <person name="Ferreira P."/>
            <person name="Barriuso J."/>
            <person name="Kellner H."/>
            <person name="Castanera R."/>
            <person name="Alfaro M."/>
            <person name="Ramirez L."/>
            <person name="Pisabarro A.G."/>
            <person name="Kuo A."/>
            <person name="Tritt A."/>
            <person name="Lipzen A."/>
            <person name="He G."/>
            <person name="Yan M."/>
            <person name="Ng V."/>
            <person name="Cullen D."/>
            <person name="Martin F."/>
            <person name="Rosso M.-N."/>
            <person name="Henrissat B."/>
            <person name="Hibbett D."/>
            <person name="Martinez A.T."/>
            <person name="Grigoriev I.V."/>
        </authorList>
    </citation>
    <scope>NUCLEOTIDE SEQUENCE</scope>
    <source>
        <strain evidence="1">AH 44721</strain>
    </source>
</reference>
<accession>A0A9P5TGF1</accession>
<dbReference type="EMBL" id="JADNYJ010000165">
    <property type="protein sequence ID" value="KAF8877823.1"/>
    <property type="molecule type" value="Genomic_DNA"/>
</dbReference>
<keyword evidence="2" id="KW-1185">Reference proteome</keyword>
<organism evidence="1 2">
    <name type="scientific">Gymnopilus junonius</name>
    <name type="common">Spectacular rustgill mushroom</name>
    <name type="synonym">Gymnopilus spectabilis subsp. junonius</name>
    <dbReference type="NCBI Taxonomy" id="109634"/>
    <lineage>
        <taxon>Eukaryota</taxon>
        <taxon>Fungi</taxon>
        <taxon>Dikarya</taxon>
        <taxon>Basidiomycota</taxon>
        <taxon>Agaricomycotina</taxon>
        <taxon>Agaricomycetes</taxon>
        <taxon>Agaricomycetidae</taxon>
        <taxon>Agaricales</taxon>
        <taxon>Agaricineae</taxon>
        <taxon>Hymenogastraceae</taxon>
        <taxon>Gymnopilus</taxon>
    </lineage>
</organism>
<dbReference type="AlphaFoldDB" id="A0A9P5TGF1"/>
<protein>
    <submittedName>
        <fullName evidence="1">Uncharacterized protein</fullName>
    </submittedName>
</protein>
<dbReference type="Proteomes" id="UP000724874">
    <property type="component" value="Unassembled WGS sequence"/>
</dbReference>
<proteinExistence type="predicted"/>
<gene>
    <name evidence="1" type="ORF">CPB84DRAFT_1794584</name>
</gene>
<comment type="caution">
    <text evidence="1">The sequence shown here is derived from an EMBL/GenBank/DDBJ whole genome shotgun (WGS) entry which is preliminary data.</text>
</comment>
<evidence type="ECO:0000313" key="1">
    <source>
        <dbReference type="EMBL" id="KAF8877823.1"/>
    </source>
</evidence>